<sequence length="291" mass="32793">MEDWNDYLLILALHRAGTLRGAAMTLATTHTTVSRRLEQLHRRHQGNVFEKSVGGYQITAFGEPLLALARRMEQVVVNAERKVSAADDALAGKLTLSIGEPMAQYLLLDELFAFTQRYPRIQLHINSSTRFADLDKSEADVVIRAARKLPEHLVGHRLFPYSICYYANPEYLASTPRNELRWIAPSQAEQWSDLVDGSPYPEAPIGITIDDIVTRFIALKRGQGLGRTACFLGDGCAELIRLPNTIPTPQVDIWVLTHPDLKDTPRVKLLMQYLTHALREKRALIQGEISR</sequence>
<dbReference type="InterPro" id="IPR036388">
    <property type="entry name" value="WH-like_DNA-bd_sf"/>
</dbReference>
<keyword evidence="8" id="KW-1185">Reference proteome</keyword>
<proteinExistence type="inferred from homology"/>
<evidence type="ECO:0000256" key="2">
    <source>
        <dbReference type="ARBA" id="ARBA00023015"/>
    </source>
</evidence>
<dbReference type="InterPro" id="IPR036390">
    <property type="entry name" value="WH_DNA-bd_sf"/>
</dbReference>
<dbReference type="InterPro" id="IPR000847">
    <property type="entry name" value="LysR_HTH_N"/>
</dbReference>
<keyword evidence="2" id="KW-0805">Transcription regulation</keyword>
<dbReference type="PANTHER" id="PTHR30537:SF3">
    <property type="entry name" value="TRANSCRIPTIONAL REGULATORY PROTEIN"/>
    <property type="match status" value="1"/>
</dbReference>
<keyword evidence="3" id="KW-0238">DNA-binding</keyword>
<name>A0ABT7SVU0_9ALTE</name>
<dbReference type="PANTHER" id="PTHR30537">
    <property type="entry name" value="HTH-TYPE TRANSCRIPTIONAL REGULATOR"/>
    <property type="match status" value="1"/>
</dbReference>
<dbReference type="Gene3D" id="3.40.190.290">
    <property type="match status" value="1"/>
</dbReference>
<dbReference type="Pfam" id="PF00126">
    <property type="entry name" value="HTH_1"/>
    <property type="match status" value="1"/>
</dbReference>
<dbReference type="RefSeq" id="WP_289364588.1">
    <property type="nucleotide sequence ID" value="NZ_JAUCBP010000007.1"/>
</dbReference>
<dbReference type="InterPro" id="IPR005119">
    <property type="entry name" value="LysR_subst-bd"/>
</dbReference>
<evidence type="ECO:0000256" key="1">
    <source>
        <dbReference type="ARBA" id="ARBA00009437"/>
    </source>
</evidence>
<comment type="caution">
    <text evidence="7">The sequence shown here is derived from an EMBL/GenBank/DDBJ whole genome shotgun (WGS) entry which is preliminary data.</text>
</comment>
<dbReference type="Gene3D" id="1.10.10.10">
    <property type="entry name" value="Winged helix-like DNA-binding domain superfamily/Winged helix DNA-binding domain"/>
    <property type="match status" value="1"/>
</dbReference>
<dbReference type="SUPFAM" id="SSF53850">
    <property type="entry name" value="Periplasmic binding protein-like II"/>
    <property type="match status" value="1"/>
</dbReference>
<evidence type="ECO:0000259" key="5">
    <source>
        <dbReference type="Pfam" id="PF00126"/>
    </source>
</evidence>
<evidence type="ECO:0000313" key="7">
    <source>
        <dbReference type="EMBL" id="MDM7860283.1"/>
    </source>
</evidence>
<protein>
    <submittedName>
        <fullName evidence="7">LysR family transcriptional regulator</fullName>
    </submittedName>
</protein>
<accession>A0ABT7SVU0</accession>
<feature type="domain" description="HTH lysR-type" evidence="5">
    <location>
        <begin position="5"/>
        <end position="63"/>
    </location>
</feature>
<keyword evidence="4" id="KW-0804">Transcription</keyword>
<gene>
    <name evidence="7" type="ORF">QTP81_06720</name>
</gene>
<dbReference type="Pfam" id="PF03466">
    <property type="entry name" value="LysR_substrate"/>
    <property type="match status" value="1"/>
</dbReference>
<evidence type="ECO:0000256" key="3">
    <source>
        <dbReference type="ARBA" id="ARBA00023125"/>
    </source>
</evidence>
<evidence type="ECO:0000256" key="4">
    <source>
        <dbReference type="ARBA" id="ARBA00023163"/>
    </source>
</evidence>
<evidence type="ECO:0000259" key="6">
    <source>
        <dbReference type="Pfam" id="PF03466"/>
    </source>
</evidence>
<organism evidence="7 8">
    <name type="scientific">Alteromonas arenosi</name>
    <dbReference type="NCBI Taxonomy" id="3055817"/>
    <lineage>
        <taxon>Bacteria</taxon>
        <taxon>Pseudomonadati</taxon>
        <taxon>Pseudomonadota</taxon>
        <taxon>Gammaproteobacteria</taxon>
        <taxon>Alteromonadales</taxon>
        <taxon>Alteromonadaceae</taxon>
        <taxon>Alteromonas/Salinimonas group</taxon>
        <taxon>Alteromonas</taxon>
    </lineage>
</organism>
<dbReference type="SUPFAM" id="SSF46785">
    <property type="entry name" value="Winged helix' DNA-binding domain"/>
    <property type="match status" value="1"/>
</dbReference>
<reference evidence="7 8" key="1">
    <citation type="submission" date="2023-06" db="EMBL/GenBank/DDBJ databases">
        <title>Alteromonas sp. ASW11-36 isolated from intertidal sand.</title>
        <authorList>
            <person name="Li Y."/>
        </authorList>
    </citation>
    <scope>NUCLEOTIDE SEQUENCE [LARGE SCALE GENOMIC DNA]</scope>
    <source>
        <strain evidence="7 8">ASW11-36</strain>
    </source>
</reference>
<dbReference type="Proteomes" id="UP001234343">
    <property type="component" value="Unassembled WGS sequence"/>
</dbReference>
<comment type="similarity">
    <text evidence="1">Belongs to the LysR transcriptional regulatory family.</text>
</comment>
<dbReference type="EMBL" id="JAUCBP010000007">
    <property type="protein sequence ID" value="MDM7860283.1"/>
    <property type="molecule type" value="Genomic_DNA"/>
</dbReference>
<feature type="domain" description="LysR substrate-binding" evidence="6">
    <location>
        <begin position="89"/>
        <end position="278"/>
    </location>
</feature>
<dbReference type="InterPro" id="IPR058163">
    <property type="entry name" value="LysR-type_TF_proteobact-type"/>
</dbReference>
<evidence type="ECO:0000313" key="8">
    <source>
        <dbReference type="Proteomes" id="UP001234343"/>
    </source>
</evidence>